<dbReference type="Pfam" id="PF10517">
    <property type="entry name" value="DM13"/>
    <property type="match status" value="1"/>
</dbReference>
<feature type="domain" description="DM13" evidence="1">
    <location>
        <begin position="42"/>
        <end position="136"/>
    </location>
</feature>
<dbReference type="InterPro" id="IPR019545">
    <property type="entry name" value="DM13_domain"/>
</dbReference>
<dbReference type="PROSITE" id="PS51549">
    <property type="entry name" value="DM13"/>
    <property type="match status" value="1"/>
</dbReference>
<gene>
    <name evidence="2" type="ORF">CHU92_14150</name>
</gene>
<reference evidence="2 3" key="1">
    <citation type="submission" date="2017-07" db="EMBL/GenBank/DDBJ databases">
        <title>Flavobacterium cyanobacteriorum sp. nov., isolated from cyanobacterial aggregates in a eutrophic lake.</title>
        <authorList>
            <person name="Cai H."/>
        </authorList>
    </citation>
    <scope>NUCLEOTIDE SEQUENCE [LARGE SCALE GENOMIC DNA]</scope>
    <source>
        <strain evidence="2 3">TH021</strain>
    </source>
</reference>
<organism evidence="2 3">
    <name type="scientific">Flavobacterium cyanobacteriorum</name>
    <dbReference type="NCBI Taxonomy" id="2022802"/>
    <lineage>
        <taxon>Bacteria</taxon>
        <taxon>Pseudomonadati</taxon>
        <taxon>Bacteroidota</taxon>
        <taxon>Flavobacteriia</taxon>
        <taxon>Flavobacteriales</taxon>
        <taxon>Flavobacteriaceae</taxon>
        <taxon>Flavobacterium</taxon>
    </lineage>
</organism>
<accession>A0A255YSL0</accession>
<name>A0A255YSL0_9FLAO</name>
<dbReference type="EMBL" id="NOXV01000303">
    <property type="protein sequence ID" value="OYQ32226.1"/>
    <property type="molecule type" value="Genomic_DNA"/>
</dbReference>
<evidence type="ECO:0000313" key="3">
    <source>
        <dbReference type="Proteomes" id="UP000216605"/>
    </source>
</evidence>
<sequence>MKRAIYFILAVLVLVSCEETGDLTATKPPGTVAETATPIFEGVFEPTQGISVTGNVKIYLEGGSYKLDFENLAISDGPDLKVYLSTAPFPQGFVNLGNFNVNNVYTIPSGVAVEQYSHVLIHCQQYNHLFAYAALQAIP</sequence>
<keyword evidence="3" id="KW-1185">Reference proteome</keyword>
<proteinExistence type="predicted"/>
<dbReference type="Proteomes" id="UP000216605">
    <property type="component" value="Unassembled WGS sequence"/>
</dbReference>
<dbReference type="PROSITE" id="PS51257">
    <property type="entry name" value="PROKAR_LIPOPROTEIN"/>
    <property type="match status" value="1"/>
</dbReference>
<evidence type="ECO:0000259" key="1">
    <source>
        <dbReference type="PROSITE" id="PS51549"/>
    </source>
</evidence>
<evidence type="ECO:0000313" key="2">
    <source>
        <dbReference type="EMBL" id="OYQ32226.1"/>
    </source>
</evidence>
<dbReference type="OrthoDB" id="155521at2"/>
<dbReference type="AlphaFoldDB" id="A0A255YSL0"/>
<comment type="caution">
    <text evidence="2">The sequence shown here is derived from an EMBL/GenBank/DDBJ whole genome shotgun (WGS) entry which is preliminary data.</text>
</comment>
<protein>
    <recommendedName>
        <fullName evidence="1">DM13 domain-containing protein</fullName>
    </recommendedName>
</protein>
<dbReference type="RefSeq" id="WP_094416685.1">
    <property type="nucleotide sequence ID" value="NZ_NOXV01000303.1"/>
</dbReference>